<evidence type="ECO:0000256" key="4">
    <source>
        <dbReference type="ARBA" id="ARBA00022723"/>
    </source>
</evidence>
<evidence type="ECO:0000256" key="7">
    <source>
        <dbReference type="ARBA" id="ARBA00023277"/>
    </source>
</evidence>
<dbReference type="NCBIfam" id="TIGR01509">
    <property type="entry name" value="HAD-SF-IA-v3"/>
    <property type="match status" value="1"/>
</dbReference>
<sequence length="256" mass="27347">MNAPHPAFRSLDQVSAVLFDLDGVLTPTADLHRYAWQSMFNEVFAEKGVSRPYTDDDYFEYLDGKQRYEAVASLLASRGIQVPLGSPDDPPAADTVCGIGNRKNGYFSRVLEERGIRAYPGSLALVDELYAKRMPMGVVSSSKNARWVLTSAGMLDRFAVIVDGVVAADEALGSKPAPDMFLYAAEKLQISPSEIAVFEDAISGVASARAGDFGLVVGVDRGAGIDALLAAGADVVIDDLAVYAHGAVPTEERNRA</sequence>
<dbReference type="SFLD" id="SFLDS00003">
    <property type="entry name" value="Haloacid_Dehalogenase"/>
    <property type="match status" value="1"/>
</dbReference>
<keyword evidence="5" id="KW-0460">Magnesium</keyword>
<dbReference type="AlphaFoldDB" id="A0A2U1TBN9"/>
<comment type="caution">
    <text evidence="11">The sequence shown here is derived from an EMBL/GenBank/DDBJ whole genome shotgun (WGS) entry which is preliminary data.</text>
</comment>
<keyword evidence="6" id="KW-0413">Isomerase</keyword>
<evidence type="ECO:0000313" key="12">
    <source>
        <dbReference type="Proteomes" id="UP000244962"/>
    </source>
</evidence>
<dbReference type="Proteomes" id="UP000244962">
    <property type="component" value="Unassembled WGS sequence"/>
</dbReference>
<evidence type="ECO:0000256" key="3">
    <source>
        <dbReference type="ARBA" id="ARBA00022553"/>
    </source>
</evidence>
<dbReference type="PANTHER" id="PTHR46193">
    <property type="entry name" value="6-PHOSPHOGLUCONATE PHOSPHATASE"/>
    <property type="match status" value="1"/>
</dbReference>
<dbReference type="NCBIfam" id="TIGR02009">
    <property type="entry name" value="PGMB-YQAB-SF"/>
    <property type="match status" value="1"/>
</dbReference>
<comment type="cofactor">
    <cofactor evidence="1">
        <name>Mg(2+)</name>
        <dbReference type="ChEBI" id="CHEBI:18420"/>
    </cofactor>
</comment>
<dbReference type="Gene3D" id="3.40.50.1000">
    <property type="entry name" value="HAD superfamily/HAD-like"/>
    <property type="match status" value="1"/>
</dbReference>
<comment type="similarity">
    <text evidence="2">Belongs to the HAD-like hydrolase superfamily. CbbY/CbbZ/Gph/YieH family.</text>
</comment>
<dbReference type="InterPro" id="IPR023198">
    <property type="entry name" value="PGP-like_dom2"/>
</dbReference>
<comment type="catalytic activity">
    <reaction evidence="8">
        <text>beta-D-glucose 1-phosphate = beta-D-glucose 6-phosphate</text>
        <dbReference type="Rhea" id="RHEA:20113"/>
        <dbReference type="ChEBI" id="CHEBI:57684"/>
        <dbReference type="ChEBI" id="CHEBI:58247"/>
        <dbReference type="EC" id="5.4.2.6"/>
    </reaction>
</comment>
<evidence type="ECO:0000256" key="6">
    <source>
        <dbReference type="ARBA" id="ARBA00023235"/>
    </source>
</evidence>
<dbReference type="InterPro" id="IPR023214">
    <property type="entry name" value="HAD_sf"/>
</dbReference>
<evidence type="ECO:0000256" key="9">
    <source>
        <dbReference type="ARBA" id="ARBA00044968"/>
    </source>
</evidence>
<dbReference type="InterPro" id="IPR051600">
    <property type="entry name" value="Beta-PGM-like"/>
</dbReference>
<dbReference type="InterPro" id="IPR036412">
    <property type="entry name" value="HAD-like_sf"/>
</dbReference>
<dbReference type="GO" id="GO:0046872">
    <property type="term" value="F:metal ion binding"/>
    <property type="evidence" value="ECO:0007669"/>
    <property type="project" value="UniProtKB-KW"/>
</dbReference>
<dbReference type="GO" id="GO:0008801">
    <property type="term" value="F:beta-phosphoglucomutase activity"/>
    <property type="evidence" value="ECO:0007669"/>
    <property type="project" value="UniProtKB-EC"/>
</dbReference>
<dbReference type="InterPro" id="IPR010976">
    <property type="entry name" value="B-phosphoglucomutase_hydrolase"/>
</dbReference>
<dbReference type="PRINTS" id="PR00413">
    <property type="entry name" value="HADHALOGNASE"/>
</dbReference>
<keyword evidence="4" id="KW-0479">Metal-binding</keyword>
<dbReference type="SFLD" id="SFLDG01129">
    <property type="entry name" value="C1.5:_HAD__Beta-PGM__Phosphata"/>
    <property type="match status" value="1"/>
</dbReference>
<evidence type="ECO:0000256" key="2">
    <source>
        <dbReference type="ARBA" id="ARBA00006171"/>
    </source>
</evidence>
<dbReference type="Gene3D" id="1.10.150.240">
    <property type="entry name" value="Putative phosphatase, domain 2"/>
    <property type="match status" value="1"/>
</dbReference>
<reference evidence="12" key="1">
    <citation type="submission" date="2018-04" db="EMBL/GenBank/DDBJ databases">
        <authorList>
            <person name="Liu S."/>
            <person name="Wang Z."/>
            <person name="Li J."/>
        </authorList>
    </citation>
    <scope>NUCLEOTIDE SEQUENCE [LARGE SCALE GENOMIC DNA]</scope>
    <source>
        <strain evidence="12">622</strain>
    </source>
</reference>
<evidence type="ECO:0000256" key="10">
    <source>
        <dbReference type="ARBA" id="ARBA00044991"/>
    </source>
</evidence>
<keyword evidence="3" id="KW-0597">Phosphoprotein</keyword>
<keyword evidence="12" id="KW-1185">Reference proteome</keyword>
<proteinExistence type="inferred from homology"/>
<dbReference type="RefSeq" id="WP_108963320.1">
    <property type="nucleotide sequence ID" value="NZ_QEFB01000013.1"/>
</dbReference>
<name>A0A2U1TBN9_9MICO</name>
<evidence type="ECO:0000313" key="11">
    <source>
        <dbReference type="EMBL" id="PWC06296.1"/>
    </source>
</evidence>
<protein>
    <recommendedName>
        <fullName evidence="10">Beta-phosphoglucomutase</fullName>
        <ecNumber evidence="9">5.4.2.6</ecNumber>
    </recommendedName>
</protein>
<evidence type="ECO:0000256" key="5">
    <source>
        <dbReference type="ARBA" id="ARBA00022842"/>
    </source>
</evidence>
<dbReference type="PANTHER" id="PTHR46193:SF18">
    <property type="entry name" value="HEXITOL PHOSPHATASE B"/>
    <property type="match status" value="1"/>
</dbReference>
<organism evidence="11 12">
    <name type="scientific">Mycetocola zhujimingii</name>
    <dbReference type="NCBI Taxonomy" id="2079792"/>
    <lineage>
        <taxon>Bacteria</taxon>
        <taxon>Bacillati</taxon>
        <taxon>Actinomycetota</taxon>
        <taxon>Actinomycetes</taxon>
        <taxon>Micrococcales</taxon>
        <taxon>Microbacteriaceae</taxon>
        <taxon>Mycetocola</taxon>
    </lineage>
</organism>
<dbReference type="InterPro" id="IPR006439">
    <property type="entry name" value="HAD-SF_hydro_IA"/>
</dbReference>
<dbReference type="SUPFAM" id="SSF56784">
    <property type="entry name" value="HAD-like"/>
    <property type="match status" value="1"/>
</dbReference>
<dbReference type="EC" id="5.4.2.6" evidence="9"/>
<dbReference type="EMBL" id="QEFB01000013">
    <property type="protein sequence ID" value="PWC06296.1"/>
    <property type="molecule type" value="Genomic_DNA"/>
</dbReference>
<gene>
    <name evidence="11" type="ORF">DF223_11875</name>
</gene>
<dbReference type="Pfam" id="PF00702">
    <property type="entry name" value="Hydrolase"/>
    <property type="match status" value="1"/>
</dbReference>
<accession>A0A2U1TBN9</accession>
<evidence type="ECO:0000256" key="1">
    <source>
        <dbReference type="ARBA" id="ARBA00001946"/>
    </source>
</evidence>
<keyword evidence="7" id="KW-0119">Carbohydrate metabolism</keyword>
<evidence type="ECO:0000256" key="8">
    <source>
        <dbReference type="ARBA" id="ARBA00044926"/>
    </source>
</evidence>